<dbReference type="EMBL" id="JAXCGZ010015345">
    <property type="protein sequence ID" value="KAK7070483.1"/>
    <property type="molecule type" value="Genomic_DNA"/>
</dbReference>
<dbReference type="Proteomes" id="UP001381693">
    <property type="component" value="Unassembled WGS sequence"/>
</dbReference>
<organism evidence="1 2">
    <name type="scientific">Halocaridina rubra</name>
    <name type="common">Hawaiian red shrimp</name>
    <dbReference type="NCBI Taxonomy" id="373956"/>
    <lineage>
        <taxon>Eukaryota</taxon>
        <taxon>Metazoa</taxon>
        <taxon>Ecdysozoa</taxon>
        <taxon>Arthropoda</taxon>
        <taxon>Crustacea</taxon>
        <taxon>Multicrustacea</taxon>
        <taxon>Malacostraca</taxon>
        <taxon>Eumalacostraca</taxon>
        <taxon>Eucarida</taxon>
        <taxon>Decapoda</taxon>
        <taxon>Pleocyemata</taxon>
        <taxon>Caridea</taxon>
        <taxon>Atyoidea</taxon>
        <taxon>Atyidae</taxon>
        <taxon>Halocaridina</taxon>
    </lineage>
</organism>
<evidence type="ECO:0000313" key="2">
    <source>
        <dbReference type="Proteomes" id="UP001381693"/>
    </source>
</evidence>
<proteinExistence type="predicted"/>
<sequence length="101" mass="11318">MSYNFNTLSGARGLEIPSFVFSSQKMSSFPYNSGSLMPEQQLICIAVAIENPPYAQHAATPRWTPITRCRTAQSLQFRAIVTIHEAGKTLTNWIRDINLDV</sequence>
<comment type="caution">
    <text evidence="1">The sequence shown here is derived from an EMBL/GenBank/DDBJ whole genome shotgun (WGS) entry which is preliminary data.</text>
</comment>
<accession>A0AAN8WXE2</accession>
<keyword evidence="2" id="KW-1185">Reference proteome</keyword>
<name>A0AAN8WXE2_HALRR</name>
<gene>
    <name evidence="1" type="ORF">SK128_026158</name>
</gene>
<evidence type="ECO:0000313" key="1">
    <source>
        <dbReference type="EMBL" id="KAK7070483.1"/>
    </source>
</evidence>
<dbReference type="AlphaFoldDB" id="A0AAN8WXE2"/>
<reference evidence="1 2" key="1">
    <citation type="submission" date="2023-11" db="EMBL/GenBank/DDBJ databases">
        <title>Halocaridina rubra genome assembly.</title>
        <authorList>
            <person name="Smith C."/>
        </authorList>
    </citation>
    <scope>NUCLEOTIDE SEQUENCE [LARGE SCALE GENOMIC DNA]</scope>
    <source>
        <strain evidence="1">EP-1</strain>
        <tissue evidence="1">Whole</tissue>
    </source>
</reference>
<protein>
    <submittedName>
        <fullName evidence="1">Uncharacterized protein</fullName>
    </submittedName>
</protein>